<protein>
    <submittedName>
        <fullName evidence="2">IS66 family transposase</fullName>
    </submittedName>
</protein>
<dbReference type="AlphaFoldDB" id="A0A5C1ALD9"/>
<dbReference type="EMBL" id="CP042425">
    <property type="protein sequence ID" value="QEL18552.1"/>
    <property type="molecule type" value="Genomic_DNA"/>
</dbReference>
<dbReference type="KEGG" id="lrs:PX52LOC_05581"/>
<feature type="domain" description="Transposase IS66 central" evidence="1">
    <location>
        <begin position="2"/>
        <end position="68"/>
    </location>
</feature>
<evidence type="ECO:0000313" key="3">
    <source>
        <dbReference type="Proteomes" id="UP000324974"/>
    </source>
</evidence>
<reference evidence="3" key="1">
    <citation type="submission" date="2019-08" db="EMBL/GenBank/DDBJ databases">
        <title>Limnoglobus roseus gen. nov., sp. nov., a novel freshwater planctomycete with a giant genome from the family Gemmataceae.</title>
        <authorList>
            <person name="Kulichevskaya I.S."/>
            <person name="Naumoff D.G."/>
            <person name="Miroshnikov K."/>
            <person name="Ivanova A."/>
            <person name="Philippov D.A."/>
            <person name="Hakobyan A."/>
            <person name="Rijpstra I.C."/>
            <person name="Sinninghe Damste J.S."/>
            <person name="Liesack W."/>
            <person name="Dedysh S.N."/>
        </authorList>
    </citation>
    <scope>NUCLEOTIDE SEQUENCE [LARGE SCALE GENOMIC DNA]</scope>
    <source>
        <strain evidence="3">PX52</strain>
    </source>
</reference>
<evidence type="ECO:0000259" key="1">
    <source>
        <dbReference type="Pfam" id="PF03050"/>
    </source>
</evidence>
<name>A0A5C1ALD9_9BACT</name>
<evidence type="ECO:0000313" key="2">
    <source>
        <dbReference type="EMBL" id="QEL18552.1"/>
    </source>
</evidence>
<keyword evidence="3" id="KW-1185">Reference proteome</keyword>
<dbReference type="OrthoDB" id="288185at2"/>
<dbReference type="Proteomes" id="UP000324974">
    <property type="component" value="Chromosome"/>
</dbReference>
<dbReference type="Pfam" id="PF03050">
    <property type="entry name" value="DDE_Tnp_IS66"/>
    <property type="match status" value="1"/>
</dbReference>
<dbReference type="InterPro" id="IPR004291">
    <property type="entry name" value="Transposase_IS66_central"/>
</dbReference>
<accession>A0A5C1ALD9</accession>
<gene>
    <name evidence="2" type="ORF">PX52LOC_05581</name>
</gene>
<proteinExistence type="predicted"/>
<sequence>MWLTEQRRVALPSGLFGQAVTSAVNQWPTLVRYLDDHRLAIDNGPAERAIRPLAVGRRNWVFVCGDNGLTSVVVLLSIVASAKRHGHDPWAYL</sequence>
<dbReference type="InterPro" id="IPR052344">
    <property type="entry name" value="Transposase-related"/>
</dbReference>
<organism evidence="2 3">
    <name type="scientific">Limnoglobus roseus</name>
    <dbReference type="NCBI Taxonomy" id="2598579"/>
    <lineage>
        <taxon>Bacteria</taxon>
        <taxon>Pseudomonadati</taxon>
        <taxon>Planctomycetota</taxon>
        <taxon>Planctomycetia</taxon>
        <taxon>Gemmatales</taxon>
        <taxon>Gemmataceae</taxon>
        <taxon>Limnoglobus</taxon>
    </lineage>
</organism>
<dbReference type="PANTHER" id="PTHR33678">
    <property type="entry name" value="BLL1576 PROTEIN"/>
    <property type="match status" value="1"/>
</dbReference>